<dbReference type="EMBL" id="LCDF01000046">
    <property type="protein sequence ID" value="KKS45560.1"/>
    <property type="molecule type" value="Genomic_DNA"/>
</dbReference>
<name>A0A0G0ZA30_9BACT</name>
<reference evidence="3 4" key="1">
    <citation type="journal article" date="2015" name="Nature">
        <title>rRNA introns, odd ribosomes, and small enigmatic genomes across a large radiation of phyla.</title>
        <authorList>
            <person name="Brown C.T."/>
            <person name="Hug L.A."/>
            <person name="Thomas B.C."/>
            <person name="Sharon I."/>
            <person name="Castelle C.J."/>
            <person name="Singh A."/>
            <person name="Wilkins M.J."/>
            <person name="Williams K.H."/>
            <person name="Banfield J.F."/>
        </authorList>
    </citation>
    <scope>NUCLEOTIDE SEQUENCE [LARGE SCALE GENOMIC DNA]</scope>
</reference>
<evidence type="ECO:0008006" key="5">
    <source>
        <dbReference type="Google" id="ProtNLM"/>
    </source>
</evidence>
<dbReference type="InterPro" id="IPR011042">
    <property type="entry name" value="6-blade_b-propeller_TolB-like"/>
</dbReference>
<evidence type="ECO:0000313" key="3">
    <source>
        <dbReference type="EMBL" id="KKS45560.1"/>
    </source>
</evidence>
<dbReference type="SUPFAM" id="SSF69304">
    <property type="entry name" value="Tricorn protease N-terminal domain"/>
    <property type="match status" value="1"/>
</dbReference>
<sequence length="392" mass="43498">MQNFFTTKNVIIIAVILLLIGGGTAWYFFSKQITGEPDSDGSGENINLPISDDSEGPGGRDNQNDDAANVSLNGAPLAKIQKIVSAMTVGAAIKKDKLRYIERQSGAAFEVNFDGSGTNKISNTTILGIFESAWANTGERAIIKYMSKEYLRVISANYAASSTEGTFLSSDLRDAVFSPKGDRISYVLNSGDETKIIIATADNKNQRTLFKTPFSSWRIFWPEEKNIYILRTPTANENGFLYRINAATGAFEKILGPRKGLTISTDGKWVLFSETTSNNTMMVSALDLKTKELKQIPLAIIPEKCVWSKKEANEVFCAIPKFIEKGTYPDDWYKGIISFEDNLLKINLSTLKTSSFSLTDPIDAMWLLLPEDESKIFFTNKKDGSIWKADLR</sequence>
<keyword evidence="2" id="KW-0472">Membrane</keyword>
<dbReference type="STRING" id="1618659.UV11_C0046G0005"/>
<feature type="region of interest" description="Disordered" evidence="1">
    <location>
        <begin position="38"/>
        <end position="65"/>
    </location>
</feature>
<dbReference type="Gene3D" id="2.120.10.30">
    <property type="entry name" value="TolB, C-terminal domain"/>
    <property type="match status" value="1"/>
</dbReference>
<keyword evidence="2" id="KW-0812">Transmembrane</keyword>
<evidence type="ECO:0000313" key="4">
    <source>
        <dbReference type="Proteomes" id="UP000034036"/>
    </source>
</evidence>
<feature type="transmembrane region" description="Helical" evidence="2">
    <location>
        <begin position="9"/>
        <end position="29"/>
    </location>
</feature>
<comment type="caution">
    <text evidence="3">The sequence shown here is derived from an EMBL/GenBank/DDBJ whole genome shotgun (WGS) entry which is preliminary data.</text>
</comment>
<dbReference type="Proteomes" id="UP000034036">
    <property type="component" value="Unassembled WGS sequence"/>
</dbReference>
<gene>
    <name evidence="3" type="ORF">UV11_C0046G0005</name>
</gene>
<accession>A0A0G0ZA30</accession>
<proteinExistence type="predicted"/>
<evidence type="ECO:0000256" key="2">
    <source>
        <dbReference type="SAM" id="Phobius"/>
    </source>
</evidence>
<protein>
    <recommendedName>
        <fullName evidence="5">Protein TolB</fullName>
    </recommendedName>
</protein>
<keyword evidence="2" id="KW-1133">Transmembrane helix</keyword>
<evidence type="ECO:0000256" key="1">
    <source>
        <dbReference type="SAM" id="MobiDB-lite"/>
    </source>
</evidence>
<organism evidence="3 4">
    <name type="scientific">Candidatus Giovannonibacteria bacterium GW2011_GWF2_42_19</name>
    <dbReference type="NCBI Taxonomy" id="1618659"/>
    <lineage>
        <taxon>Bacteria</taxon>
        <taxon>Candidatus Giovannoniibacteriota</taxon>
    </lineage>
</organism>
<dbReference type="AlphaFoldDB" id="A0A0G0ZA30"/>